<organism evidence="2 3">
    <name type="scientific">Methanohalarchaeum thermophilum</name>
    <dbReference type="NCBI Taxonomy" id="1903181"/>
    <lineage>
        <taxon>Archaea</taxon>
        <taxon>Methanobacteriati</taxon>
        <taxon>Methanobacteriota</taxon>
        <taxon>Methanonatronarchaeia</taxon>
        <taxon>Methanonatronarchaeales</taxon>
        <taxon>Methanonatronarchaeaceae</taxon>
        <taxon>Candidatus Methanohalarchaeum</taxon>
    </lineage>
</organism>
<dbReference type="Pfam" id="PF00583">
    <property type="entry name" value="Acetyltransf_1"/>
    <property type="match status" value="1"/>
</dbReference>
<dbReference type="Proteomes" id="UP000185744">
    <property type="component" value="Unassembled WGS sequence"/>
</dbReference>
<proteinExistence type="predicted"/>
<dbReference type="EMBL" id="MSDW01000002">
    <property type="protein sequence ID" value="OKY77237.1"/>
    <property type="molecule type" value="Genomic_DNA"/>
</dbReference>
<keyword evidence="2" id="KW-0808">Transferase</keyword>
<dbReference type="GO" id="GO:0016747">
    <property type="term" value="F:acyltransferase activity, transferring groups other than amino-acyl groups"/>
    <property type="evidence" value="ECO:0007669"/>
    <property type="project" value="InterPro"/>
</dbReference>
<dbReference type="InterPro" id="IPR016181">
    <property type="entry name" value="Acyl_CoA_acyltransferase"/>
</dbReference>
<dbReference type="STRING" id="1903181.BTN85_1885"/>
<dbReference type="PROSITE" id="PS51186">
    <property type="entry name" value="GNAT"/>
    <property type="match status" value="1"/>
</dbReference>
<dbReference type="Gene3D" id="3.40.630.30">
    <property type="match status" value="1"/>
</dbReference>
<feature type="domain" description="N-acetyltransferase" evidence="1">
    <location>
        <begin position="18"/>
        <end position="183"/>
    </location>
</feature>
<sequence length="183" mass="20899">MFSGSVVDKFTVSEVGEVVLRYLEMSDASDLQELMNALIEEGAEFRYQEKMSFEEQIDWTAEALKDVEKGERVQLVVDVDDRVMGSLSVVRGEEAKSHLGEVGILLREGIRGRGIGEYSLRRLIEEARQRLKLDILVLKVHETNEVAINLYNKLGFEKAGSIRDGVLQDGRYKDLIYMQRDLR</sequence>
<evidence type="ECO:0000259" key="1">
    <source>
        <dbReference type="PROSITE" id="PS51186"/>
    </source>
</evidence>
<dbReference type="PANTHER" id="PTHR43415">
    <property type="entry name" value="SPERMIDINE N(1)-ACETYLTRANSFERASE"/>
    <property type="match status" value="1"/>
</dbReference>
<comment type="caution">
    <text evidence="2">The sequence shown here is derived from an EMBL/GenBank/DDBJ whole genome shotgun (WGS) entry which is preliminary data.</text>
</comment>
<protein>
    <submittedName>
        <fullName evidence="2">Sortase, acyltransferase family</fullName>
    </submittedName>
</protein>
<dbReference type="CDD" id="cd04301">
    <property type="entry name" value="NAT_SF"/>
    <property type="match status" value="1"/>
</dbReference>
<dbReference type="AlphaFoldDB" id="A0A1Q6DSD8"/>
<gene>
    <name evidence="2" type="ORF">BTN85_1885</name>
</gene>
<dbReference type="SUPFAM" id="SSF55729">
    <property type="entry name" value="Acyl-CoA N-acyltransferases (Nat)"/>
    <property type="match status" value="1"/>
</dbReference>
<evidence type="ECO:0000313" key="2">
    <source>
        <dbReference type="EMBL" id="OKY77237.1"/>
    </source>
</evidence>
<dbReference type="InterPro" id="IPR000182">
    <property type="entry name" value="GNAT_dom"/>
</dbReference>
<reference evidence="2" key="1">
    <citation type="submission" date="2016-12" db="EMBL/GenBank/DDBJ databases">
        <title>Discovery of methanogenic haloarchaea.</title>
        <authorList>
            <person name="Sorokin D.Y."/>
            <person name="Makarova K.S."/>
            <person name="Abbas B."/>
            <person name="Ferrer M."/>
            <person name="Golyshin P.N."/>
        </authorList>
    </citation>
    <scope>NUCLEOTIDE SEQUENCE [LARGE SCALE GENOMIC DNA]</scope>
    <source>
        <strain evidence="2">HMET1</strain>
    </source>
</reference>
<dbReference type="PANTHER" id="PTHR43415:SF3">
    <property type="entry name" value="GNAT-FAMILY ACETYLTRANSFERASE"/>
    <property type="match status" value="1"/>
</dbReference>
<keyword evidence="2" id="KW-0012">Acyltransferase</keyword>
<name>A0A1Q6DSD8_METT1</name>
<keyword evidence="3" id="KW-1185">Reference proteome</keyword>
<accession>A0A1Q6DSD8</accession>
<evidence type="ECO:0000313" key="3">
    <source>
        <dbReference type="Proteomes" id="UP000185744"/>
    </source>
</evidence>
<dbReference type="InParanoid" id="A0A1Q6DSD8"/>